<dbReference type="Proteomes" id="UP001321473">
    <property type="component" value="Unassembled WGS sequence"/>
</dbReference>
<dbReference type="EMBL" id="JARKHS020031299">
    <property type="protein sequence ID" value="KAK8761321.1"/>
    <property type="molecule type" value="Genomic_DNA"/>
</dbReference>
<protein>
    <recommendedName>
        <fullName evidence="4">Monocarboxylate transporter</fullName>
    </recommendedName>
</protein>
<evidence type="ECO:0000313" key="2">
    <source>
        <dbReference type="EMBL" id="KAK8761321.1"/>
    </source>
</evidence>
<comment type="caution">
    <text evidence="2">The sequence shown here is derived from an EMBL/GenBank/DDBJ whole genome shotgun (WGS) entry which is preliminary data.</text>
</comment>
<evidence type="ECO:0008006" key="4">
    <source>
        <dbReference type="Google" id="ProtNLM"/>
    </source>
</evidence>
<organism evidence="2 3">
    <name type="scientific">Amblyomma americanum</name>
    <name type="common">Lone star tick</name>
    <dbReference type="NCBI Taxonomy" id="6943"/>
    <lineage>
        <taxon>Eukaryota</taxon>
        <taxon>Metazoa</taxon>
        <taxon>Ecdysozoa</taxon>
        <taxon>Arthropoda</taxon>
        <taxon>Chelicerata</taxon>
        <taxon>Arachnida</taxon>
        <taxon>Acari</taxon>
        <taxon>Parasitiformes</taxon>
        <taxon>Ixodida</taxon>
        <taxon>Ixodoidea</taxon>
        <taxon>Ixodidae</taxon>
        <taxon>Amblyomminae</taxon>
        <taxon>Amblyomma</taxon>
    </lineage>
</organism>
<feature type="non-terminal residue" evidence="2">
    <location>
        <position position="108"/>
    </location>
</feature>
<accession>A0AAQ4DFT1</accession>
<keyword evidence="3" id="KW-1185">Reference proteome</keyword>
<evidence type="ECO:0000256" key="1">
    <source>
        <dbReference type="SAM" id="Phobius"/>
    </source>
</evidence>
<keyword evidence="1" id="KW-0472">Membrane</keyword>
<name>A0AAQ4DFT1_AMBAM</name>
<dbReference type="AlphaFoldDB" id="A0AAQ4DFT1"/>
<feature type="transmembrane region" description="Helical" evidence="1">
    <location>
        <begin position="56"/>
        <end position="83"/>
    </location>
</feature>
<gene>
    <name evidence="2" type="ORF">V5799_027412</name>
</gene>
<keyword evidence="1" id="KW-1133">Transmembrane helix</keyword>
<reference evidence="2 3" key="1">
    <citation type="journal article" date="2023" name="Arcadia Sci">
        <title>De novo assembly of a long-read Amblyomma americanum tick genome.</title>
        <authorList>
            <person name="Chou S."/>
            <person name="Poskanzer K.E."/>
            <person name="Rollins M."/>
            <person name="Thuy-Boun P.S."/>
        </authorList>
    </citation>
    <scope>NUCLEOTIDE SEQUENCE [LARGE SCALE GENOMIC DNA]</scope>
    <source>
        <strain evidence="2">F_SG_1</strain>
        <tissue evidence="2">Salivary glands</tissue>
    </source>
</reference>
<sequence length="108" mass="11723">MRSRAYTVTPIKLLNFSFLVTETCKVTAALLASRSLHRGANSQRSMSPVIVQDACWTIPVVAACAAFFTMLTSSSSGLLYVLFMDEFDISHEEAAWPVSVQAAVGNSM</sequence>
<proteinExistence type="predicted"/>
<keyword evidence="1" id="KW-0812">Transmembrane</keyword>
<evidence type="ECO:0000313" key="3">
    <source>
        <dbReference type="Proteomes" id="UP001321473"/>
    </source>
</evidence>